<sequence length="134" mass="14048">MGAGTTLLASAGCTIDGGVAAADADEERDRNTDDQGVTNPRSVPRRDSDGLGDYGHRGGFTTGASQEATHAISRAERTNRHRRRPAGPRAHHPWSDAHAVTDADSDPNSHPDAHPHRIGHADAISPSDAHPVTA</sequence>
<name>N0E2X1_9MICO</name>
<evidence type="ECO:0000313" key="2">
    <source>
        <dbReference type="EMBL" id="CCH70080.1"/>
    </source>
</evidence>
<keyword evidence="3" id="KW-1185">Reference proteome</keyword>
<accession>N0E2X1</accession>
<protein>
    <submittedName>
        <fullName evidence="2">Uncharacterized protein</fullName>
    </submittedName>
</protein>
<dbReference type="EMBL" id="CAIZ01000120">
    <property type="protein sequence ID" value="CCH70080.1"/>
    <property type="molecule type" value="Genomic_DNA"/>
</dbReference>
<dbReference type="STRING" id="1193181.BN10_500016"/>
<feature type="compositionally biased region" description="Basic and acidic residues" evidence="1">
    <location>
        <begin position="93"/>
        <end position="115"/>
    </location>
</feature>
<evidence type="ECO:0000313" key="3">
    <source>
        <dbReference type="Proteomes" id="UP000013167"/>
    </source>
</evidence>
<organism evidence="2 3">
    <name type="scientific">Phycicoccus elongatus Lp2</name>
    <dbReference type="NCBI Taxonomy" id="1193181"/>
    <lineage>
        <taxon>Bacteria</taxon>
        <taxon>Bacillati</taxon>
        <taxon>Actinomycetota</taxon>
        <taxon>Actinomycetes</taxon>
        <taxon>Micrococcales</taxon>
        <taxon>Intrasporangiaceae</taxon>
        <taxon>Phycicoccus</taxon>
    </lineage>
</organism>
<comment type="caution">
    <text evidence="2">The sequence shown here is derived from an EMBL/GenBank/DDBJ whole genome shotgun (WGS) entry which is preliminary data.</text>
</comment>
<feature type="compositionally biased region" description="Basic residues" evidence="1">
    <location>
        <begin position="79"/>
        <end position="92"/>
    </location>
</feature>
<proteinExistence type="predicted"/>
<feature type="region of interest" description="Disordered" evidence="1">
    <location>
        <begin position="20"/>
        <end position="134"/>
    </location>
</feature>
<dbReference type="AlphaFoldDB" id="N0E2X1"/>
<dbReference type="Proteomes" id="UP000013167">
    <property type="component" value="Unassembled WGS sequence"/>
</dbReference>
<reference evidence="2 3" key="1">
    <citation type="journal article" date="2013" name="ISME J.">
        <title>A metabolic model for members of the genus Tetrasphaera involved in enhanced biological phosphorus removal.</title>
        <authorList>
            <person name="Kristiansen R."/>
            <person name="Nguyen H.T.T."/>
            <person name="Saunders A.M."/>
            <person name="Nielsen J.L."/>
            <person name="Wimmer R."/>
            <person name="Le V.Q."/>
            <person name="McIlroy S.J."/>
            <person name="Petrovski S."/>
            <person name="Seviour R.J."/>
            <person name="Calteau A."/>
            <person name="Nielsen K.L."/>
            <person name="Nielsen P.H."/>
        </authorList>
    </citation>
    <scope>NUCLEOTIDE SEQUENCE [LARGE SCALE GENOMIC DNA]</scope>
    <source>
        <strain evidence="2 3">Lp2</strain>
    </source>
</reference>
<evidence type="ECO:0000256" key="1">
    <source>
        <dbReference type="SAM" id="MobiDB-lite"/>
    </source>
</evidence>
<dbReference type="HOGENOM" id="CLU_1895178_0_0_11"/>
<gene>
    <name evidence="2" type="ORF">BN10_500016</name>
</gene>